<name>A0A7R9P902_TIMCA</name>
<dbReference type="GO" id="GO:0004557">
    <property type="term" value="F:alpha-galactosidase activity"/>
    <property type="evidence" value="ECO:0007669"/>
    <property type="project" value="TreeGrafter"/>
</dbReference>
<dbReference type="Pfam" id="PF16499">
    <property type="entry name" value="Melibiase_2"/>
    <property type="match status" value="2"/>
</dbReference>
<dbReference type="AlphaFoldDB" id="A0A7R9P902"/>
<dbReference type="Gene3D" id="3.20.20.70">
    <property type="entry name" value="Aldolase class I"/>
    <property type="match status" value="2"/>
</dbReference>
<feature type="region of interest" description="Disordered" evidence="4">
    <location>
        <begin position="431"/>
        <end position="485"/>
    </location>
</feature>
<evidence type="ECO:0000256" key="4">
    <source>
        <dbReference type="SAM" id="MobiDB-lite"/>
    </source>
</evidence>
<dbReference type="GO" id="GO:0016139">
    <property type="term" value="P:glycoside catabolic process"/>
    <property type="evidence" value="ECO:0007669"/>
    <property type="project" value="TreeGrafter"/>
</dbReference>
<evidence type="ECO:0000256" key="3">
    <source>
        <dbReference type="ARBA" id="ARBA00023295"/>
    </source>
</evidence>
<dbReference type="InterPro" id="IPR017853">
    <property type="entry name" value="GH"/>
</dbReference>
<dbReference type="GO" id="GO:0009311">
    <property type="term" value="P:oligosaccharide metabolic process"/>
    <property type="evidence" value="ECO:0007669"/>
    <property type="project" value="TreeGrafter"/>
</dbReference>
<comment type="similarity">
    <text evidence="1">Belongs to the glycosyl hydrolase 27 family.</text>
</comment>
<keyword evidence="5" id="KW-1133">Transmembrane helix</keyword>
<dbReference type="InterPro" id="IPR002241">
    <property type="entry name" value="Glyco_hydro_27"/>
</dbReference>
<dbReference type="PANTHER" id="PTHR11452">
    <property type="entry name" value="ALPHA-GALACTOSIDASE/ALPHA-N-ACETYLGALACTOSAMINIDASE"/>
    <property type="match status" value="1"/>
</dbReference>
<dbReference type="GO" id="GO:0005737">
    <property type="term" value="C:cytoplasm"/>
    <property type="evidence" value="ECO:0007669"/>
    <property type="project" value="TreeGrafter"/>
</dbReference>
<dbReference type="PROSITE" id="PS00512">
    <property type="entry name" value="ALPHA_GALACTOSIDASE"/>
    <property type="match status" value="1"/>
</dbReference>
<reference evidence="6" key="1">
    <citation type="submission" date="2020-11" db="EMBL/GenBank/DDBJ databases">
        <authorList>
            <person name="Tran Van P."/>
        </authorList>
    </citation>
    <scope>NUCLEOTIDE SEQUENCE</scope>
</reference>
<feature type="region of interest" description="Disordered" evidence="4">
    <location>
        <begin position="190"/>
        <end position="244"/>
    </location>
</feature>
<keyword evidence="2" id="KW-0378">Hydrolase</keyword>
<dbReference type="SUPFAM" id="SSF51445">
    <property type="entry name" value="(Trans)glycosidases"/>
    <property type="match status" value="2"/>
</dbReference>
<proteinExistence type="inferred from homology"/>
<protein>
    <submittedName>
        <fullName evidence="6">(California timema) hypothetical protein</fullName>
    </submittedName>
</protein>
<accession>A0A7R9P902</accession>
<feature type="transmembrane region" description="Helical" evidence="5">
    <location>
        <begin position="112"/>
        <end position="133"/>
    </location>
</feature>
<keyword evidence="5" id="KW-0812">Transmembrane</keyword>
<dbReference type="InterPro" id="IPR000111">
    <property type="entry name" value="Glyco_hydro_27/36_CS"/>
</dbReference>
<organism evidence="6">
    <name type="scientific">Timema californicum</name>
    <name type="common">California timema</name>
    <name type="synonym">Walking stick</name>
    <dbReference type="NCBI Taxonomy" id="61474"/>
    <lineage>
        <taxon>Eukaryota</taxon>
        <taxon>Metazoa</taxon>
        <taxon>Ecdysozoa</taxon>
        <taxon>Arthropoda</taxon>
        <taxon>Hexapoda</taxon>
        <taxon>Insecta</taxon>
        <taxon>Pterygota</taxon>
        <taxon>Neoptera</taxon>
        <taxon>Polyneoptera</taxon>
        <taxon>Phasmatodea</taxon>
        <taxon>Timematodea</taxon>
        <taxon>Timematoidea</taxon>
        <taxon>Timematidae</taxon>
        <taxon>Timema</taxon>
    </lineage>
</organism>
<dbReference type="PANTHER" id="PTHR11452:SF86">
    <property type="entry name" value="ALPHA-GALACTOSIDASE"/>
    <property type="match status" value="1"/>
</dbReference>
<evidence type="ECO:0000313" key="6">
    <source>
        <dbReference type="EMBL" id="CAD7574261.1"/>
    </source>
</evidence>
<evidence type="ECO:0000256" key="1">
    <source>
        <dbReference type="ARBA" id="ARBA00009743"/>
    </source>
</evidence>
<keyword evidence="5" id="KW-0472">Membrane</keyword>
<dbReference type="InterPro" id="IPR013785">
    <property type="entry name" value="Aldolase_TIM"/>
</dbReference>
<sequence length="656" mass="73411">MKRQDNLALSQVMFCQQSSSLFPWWNQGSLLVEIIVARSKPDQGCMISCYLQLPYRPGVKRKFFLVDEKHKSKVNAVGMRYLTNVCGKTRMGTVNNKWVPKEYGLKGNPTGFNMWGSCLVVVLCVVLYTVSALENGLVRTPPMGWLSWERFRCNTDCKNDPDNCISHPIRLQRIRSSTLPESVPTAASPVNLVPPFHSTKDQPLPTNRPFQLNSGLPDSNALSNTPSATSRRERCPSRIHKPRSSTPLSALEEIMWYSRLLGLRASYSPALAPHVPSFKVVHSRPSCYTSIVLSLHRQICREGERGINVGPLSGLQRENKPSVATNFFPEEPRKSKRPPLNPSSHIRNEAIKSKLNQVCTNKGTKNGRVQLDSGEILAPGTSLYWIRENTGLNTAEIKAHRDQLKAKDVQVQNRGVATYLYPPPPSIFLNPPLNNPSHNCGTRAAETDDPSTKTDASKHPVAPVGESQQAHSRSAPFGESLPTQHTTRWKSRICLSLRQQQNLAGRRKERRISYSLEEIMAILQIIARGTNEKPAIRSWASGLLNSLNSGNVLPDPAVERHPGKSADKLFRTMADLVVSEGYAAVGYEYINIDDCWLEKERNFRGELQPDKQRFPYGLRDLSNFEGQPTQHMPHVARPAAPHSHGLERILLRIDGV</sequence>
<dbReference type="EMBL" id="OE182218">
    <property type="protein sequence ID" value="CAD7574261.1"/>
    <property type="molecule type" value="Genomic_DNA"/>
</dbReference>
<feature type="compositionally biased region" description="Polar residues" evidence="4">
    <location>
        <begin position="204"/>
        <end position="229"/>
    </location>
</feature>
<feature type="region of interest" description="Disordered" evidence="4">
    <location>
        <begin position="311"/>
        <end position="347"/>
    </location>
</feature>
<evidence type="ECO:0000256" key="2">
    <source>
        <dbReference type="ARBA" id="ARBA00022801"/>
    </source>
</evidence>
<gene>
    <name evidence="6" type="ORF">TCMB3V08_LOCUS6881</name>
</gene>
<keyword evidence="3" id="KW-0326">Glycosidase</keyword>
<evidence type="ECO:0000256" key="5">
    <source>
        <dbReference type="SAM" id="Phobius"/>
    </source>
</evidence>